<keyword evidence="5" id="KW-0793">Thylakoid</keyword>
<keyword evidence="10" id="KW-1185">Reference proteome</keyword>
<evidence type="ECO:0000256" key="6">
    <source>
        <dbReference type="ARBA" id="ARBA00023136"/>
    </source>
</evidence>
<feature type="transmembrane region" description="Helical" evidence="8">
    <location>
        <begin position="6"/>
        <end position="28"/>
    </location>
</feature>
<comment type="similarity">
    <text evidence="1">Belongs to the PsbT family.</text>
</comment>
<evidence type="ECO:0000256" key="3">
    <source>
        <dbReference type="ARBA" id="ARBA00022692"/>
    </source>
</evidence>
<dbReference type="RefSeq" id="WP_230841349.1">
    <property type="nucleotide sequence ID" value="NZ_CP063845.1"/>
</dbReference>
<keyword evidence="7" id="KW-0604">Photosystem II</keyword>
<keyword evidence="2" id="KW-0602">Photosynthesis</keyword>
<dbReference type="Proteomes" id="UP001054846">
    <property type="component" value="Chromosome"/>
</dbReference>
<dbReference type="InterPro" id="IPR001743">
    <property type="entry name" value="PSII_PsbT"/>
</dbReference>
<gene>
    <name evidence="9" type="ORF">ISF26_21465</name>
</gene>
<proteinExistence type="inferred from homology"/>
<dbReference type="SUPFAM" id="SSF161029">
    <property type="entry name" value="Photosystem II reaction center protein T, PsbT"/>
    <property type="match status" value="1"/>
</dbReference>
<accession>A0ABY3PKZ1</accession>
<evidence type="ECO:0000256" key="8">
    <source>
        <dbReference type="SAM" id="Phobius"/>
    </source>
</evidence>
<keyword evidence="4 8" id="KW-1133">Transmembrane helix</keyword>
<evidence type="ECO:0000256" key="1">
    <source>
        <dbReference type="ARBA" id="ARBA00008658"/>
    </source>
</evidence>
<evidence type="ECO:0000256" key="5">
    <source>
        <dbReference type="ARBA" id="ARBA00023078"/>
    </source>
</evidence>
<keyword evidence="3 8" id="KW-0812">Transmembrane</keyword>
<evidence type="ECO:0000313" key="9">
    <source>
        <dbReference type="EMBL" id="UFP94289.1"/>
    </source>
</evidence>
<evidence type="ECO:0000256" key="4">
    <source>
        <dbReference type="ARBA" id="ARBA00022989"/>
    </source>
</evidence>
<name>A0ABY3PKZ1_9CYAN</name>
<dbReference type="InterPro" id="IPR037268">
    <property type="entry name" value="PSII_PsbT_sf"/>
</dbReference>
<protein>
    <submittedName>
        <fullName evidence="9">Photosystem II reaction center protein T</fullName>
    </submittedName>
</protein>
<evidence type="ECO:0000256" key="7">
    <source>
        <dbReference type="ARBA" id="ARBA00023276"/>
    </source>
</evidence>
<evidence type="ECO:0000313" key="10">
    <source>
        <dbReference type="Proteomes" id="UP001054846"/>
    </source>
</evidence>
<reference evidence="9 10" key="1">
    <citation type="journal article" date="2021" name="Genome Biol. Evol.">
        <title>Complete Genome Sequencing of a Novel Gloeobacter Species from a Waterfall Cave in Mexico.</title>
        <authorList>
            <person name="Saw J.H."/>
            <person name="Cardona T."/>
            <person name="Montejano G."/>
        </authorList>
    </citation>
    <scope>NUCLEOTIDE SEQUENCE [LARGE SCALE GENOMIC DNA]</scope>
    <source>
        <strain evidence="9">MG652769</strain>
    </source>
</reference>
<dbReference type="EMBL" id="CP063845">
    <property type="protein sequence ID" value="UFP94289.1"/>
    <property type="molecule type" value="Genomic_DNA"/>
</dbReference>
<sequence length="34" mass="3762">MGSSGITTITYVLILALIILAIFFAVFFPEKRSK</sequence>
<dbReference type="Pfam" id="PF01405">
    <property type="entry name" value="PsbT"/>
    <property type="match status" value="1"/>
</dbReference>
<organism evidence="9 10">
    <name type="scientific">Gloeobacter morelensis MG652769</name>
    <dbReference type="NCBI Taxonomy" id="2781736"/>
    <lineage>
        <taxon>Bacteria</taxon>
        <taxon>Bacillati</taxon>
        <taxon>Cyanobacteriota</taxon>
        <taxon>Cyanophyceae</taxon>
        <taxon>Gloeobacterales</taxon>
        <taxon>Gloeobacteraceae</taxon>
        <taxon>Gloeobacter</taxon>
        <taxon>Gloeobacter morelensis</taxon>
    </lineage>
</organism>
<keyword evidence="6 8" id="KW-0472">Membrane</keyword>
<evidence type="ECO:0000256" key="2">
    <source>
        <dbReference type="ARBA" id="ARBA00022531"/>
    </source>
</evidence>